<dbReference type="RefSeq" id="WP_157526685.1">
    <property type="nucleotide sequence ID" value="NZ_CP066775.1"/>
</dbReference>
<dbReference type="EMBL" id="CP066775">
    <property type="protein sequence ID" value="QQL50814.1"/>
    <property type="molecule type" value="Genomic_DNA"/>
</dbReference>
<organism evidence="2 3">
    <name type="scientific">Mucilaginibacter ginkgonis</name>
    <dbReference type="NCBI Taxonomy" id="2682091"/>
    <lineage>
        <taxon>Bacteria</taxon>
        <taxon>Pseudomonadati</taxon>
        <taxon>Bacteroidota</taxon>
        <taxon>Sphingobacteriia</taxon>
        <taxon>Sphingobacteriales</taxon>
        <taxon>Sphingobacteriaceae</taxon>
        <taxon>Mucilaginibacter</taxon>
    </lineage>
</organism>
<accession>A0A6I4I291</accession>
<dbReference type="KEGG" id="mgik:GO620_004975"/>
<dbReference type="SMART" id="SM00867">
    <property type="entry name" value="YceI"/>
    <property type="match status" value="1"/>
</dbReference>
<sequence>MKKITLIAAFVLGSMALFAQTAWKNDKAHSHLKFTITHLAVSDVDGLFKDFDATIVSAKPDFSDAKFTLTAKVASINTENSMRDNHLQSAEFFDAANNPNITFVSTGLKKVAAGKYKLMGNLTMHGITKPVTFDLWYRGTITNPMSKSDDAGFKISGTVKRSDFKLGDKYPNAVISDEVVIAADGEFAKS</sequence>
<reference evidence="2 3" key="1">
    <citation type="submission" date="2020-12" db="EMBL/GenBank/DDBJ databases">
        <title>HMF7856_wgs.fasta genome submission.</title>
        <authorList>
            <person name="Kang H."/>
            <person name="Kim H."/>
            <person name="Joh K."/>
        </authorList>
    </citation>
    <scope>NUCLEOTIDE SEQUENCE [LARGE SCALE GENOMIC DNA]</scope>
    <source>
        <strain evidence="2 3">HMF7856</strain>
    </source>
</reference>
<name>A0A6I4I291_9SPHI</name>
<dbReference type="PANTHER" id="PTHR34406">
    <property type="entry name" value="PROTEIN YCEI"/>
    <property type="match status" value="1"/>
</dbReference>
<dbReference type="SUPFAM" id="SSF101874">
    <property type="entry name" value="YceI-like"/>
    <property type="match status" value="1"/>
</dbReference>
<dbReference type="Pfam" id="PF04264">
    <property type="entry name" value="YceI"/>
    <property type="match status" value="1"/>
</dbReference>
<gene>
    <name evidence="2" type="ORF">GO620_004975</name>
</gene>
<dbReference type="Proteomes" id="UP000429232">
    <property type="component" value="Chromosome"/>
</dbReference>
<evidence type="ECO:0000259" key="1">
    <source>
        <dbReference type="SMART" id="SM00867"/>
    </source>
</evidence>
<dbReference type="AlphaFoldDB" id="A0A6I4I291"/>
<dbReference type="PANTHER" id="PTHR34406:SF1">
    <property type="entry name" value="PROTEIN YCEI"/>
    <property type="match status" value="1"/>
</dbReference>
<dbReference type="Gene3D" id="2.40.128.110">
    <property type="entry name" value="Lipid/polyisoprenoid-binding, YceI-like"/>
    <property type="match status" value="1"/>
</dbReference>
<evidence type="ECO:0000313" key="3">
    <source>
        <dbReference type="Proteomes" id="UP000429232"/>
    </source>
</evidence>
<keyword evidence="3" id="KW-1185">Reference proteome</keyword>
<protein>
    <submittedName>
        <fullName evidence="2">YceI family protein</fullName>
    </submittedName>
</protein>
<evidence type="ECO:0000313" key="2">
    <source>
        <dbReference type="EMBL" id="QQL50814.1"/>
    </source>
</evidence>
<feature type="domain" description="Lipid/polyisoprenoid-binding YceI-like" evidence="1">
    <location>
        <begin position="22"/>
        <end position="188"/>
    </location>
</feature>
<dbReference type="InterPro" id="IPR036761">
    <property type="entry name" value="TTHA0802/YceI-like_sf"/>
</dbReference>
<proteinExistence type="predicted"/>
<dbReference type="InterPro" id="IPR007372">
    <property type="entry name" value="Lipid/polyisoprenoid-bd_YceI"/>
</dbReference>